<sequence>MGLFSSSNKDPEADFIMLDGIPSVSMGTTVTLGISGQVLTVKDRGSDTLTYTLPACRIKNIYIGSEAQIINKKINVHGEIVVNGIVIEALRDLIGDGDKHRYFMIIFYDFKQTILFEITNEAKTLRLYNKLTPMISN</sequence>
<gene>
    <name evidence="1" type="ORF">ERS852491_01921</name>
</gene>
<evidence type="ECO:0000313" key="1">
    <source>
        <dbReference type="EMBL" id="CUO34210.1"/>
    </source>
</evidence>
<dbReference type="EMBL" id="CYZU01000015">
    <property type="protein sequence ID" value="CUO34210.1"/>
    <property type="molecule type" value="Genomic_DNA"/>
</dbReference>
<organism evidence="1 2">
    <name type="scientific">Faecalicatena contorta</name>
    <dbReference type="NCBI Taxonomy" id="39482"/>
    <lineage>
        <taxon>Bacteria</taxon>
        <taxon>Bacillati</taxon>
        <taxon>Bacillota</taxon>
        <taxon>Clostridia</taxon>
        <taxon>Lachnospirales</taxon>
        <taxon>Lachnospiraceae</taxon>
        <taxon>Faecalicatena</taxon>
    </lineage>
</organism>
<name>A0A174EE76_9FIRM</name>
<proteinExistence type="predicted"/>
<evidence type="ECO:0000313" key="2">
    <source>
        <dbReference type="Proteomes" id="UP000095544"/>
    </source>
</evidence>
<accession>A0A174EE76</accession>
<dbReference type="Proteomes" id="UP000095544">
    <property type="component" value="Unassembled WGS sequence"/>
</dbReference>
<protein>
    <submittedName>
        <fullName evidence="1">Uncharacterized protein</fullName>
    </submittedName>
</protein>
<dbReference type="RefSeq" id="WP_055152808.1">
    <property type="nucleotide sequence ID" value="NZ_CYZU01000015.1"/>
</dbReference>
<reference evidence="1 2" key="1">
    <citation type="submission" date="2015-09" db="EMBL/GenBank/DDBJ databases">
        <authorList>
            <consortium name="Pathogen Informatics"/>
        </authorList>
    </citation>
    <scope>NUCLEOTIDE SEQUENCE [LARGE SCALE GENOMIC DNA]</scope>
    <source>
        <strain evidence="1 2">2789STDY5834876</strain>
    </source>
</reference>
<dbReference type="AlphaFoldDB" id="A0A174EE76"/>